<accession>A0AAW1XUJ5</accession>
<protein>
    <recommendedName>
        <fullName evidence="1">Zinc knuckle CX2CX4HX4C domain-containing protein</fullName>
    </recommendedName>
</protein>
<sequence length="99" mass="10764">MGVRMPGKLDPKTANRSIGLYARVLIDVDFSRPLIDQLQVSWVQGDSVIVGVEYETKPDLCDVCGIVGHKASNCKSATTIDPVPSTRGRSKVCSHRHVS</sequence>
<dbReference type="Proteomes" id="UP001457282">
    <property type="component" value="Unassembled WGS sequence"/>
</dbReference>
<name>A0AAW1XUJ5_RUBAR</name>
<dbReference type="Pfam" id="PF14392">
    <property type="entry name" value="zf-CCHC_4"/>
    <property type="match status" value="1"/>
</dbReference>
<organism evidence="2 3">
    <name type="scientific">Rubus argutus</name>
    <name type="common">Southern blackberry</name>
    <dbReference type="NCBI Taxonomy" id="59490"/>
    <lineage>
        <taxon>Eukaryota</taxon>
        <taxon>Viridiplantae</taxon>
        <taxon>Streptophyta</taxon>
        <taxon>Embryophyta</taxon>
        <taxon>Tracheophyta</taxon>
        <taxon>Spermatophyta</taxon>
        <taxon>Magnoliopsida</taxon>
        <taxon>eudicotyledons</taxon>
        <taxon>Gunneridae</taxon>
        <taxon>Pentapetalae</taxon>
        <taxon>rosids</taxon>
        <taxon>fabids</taxon>
        <taxon>Rosales</taxon>
        <taxon>Rosaceae</taxon>
        <taxon>Rosoideae</taxon>
        <taxon>Rosoideae incertae sedis</taxon>
        <taxon>Rubus</taxon>
    </lineage>
</organism>
<dbReference type="EMBL" id="JBEDUW010000003">
    <property type="protein sequence ID" value="KAK9939583.1"/>
    <property type="molecule type" value="Genomic_DNA"/>
</dbReference>
<evidence type="ECO:0000313" key="3">
    <source>
        <dbReference type="Proteomes" id="UP001457282"/>
    </source>
</evidence>
<gene>
    <name evidence="2" type="ORF">M0R45_016274</name>
</gene>
<dbReference type="PANTHER" id="PTHR31286">
    <property type="entry name" value="GLYCINE-RICH CELL WALL STRUCTURAL PROTEIN 1.8-LIKE"/>
    <property type="match status" value="1"/>
</dbReference>
<dbReference type="InterPro" id="IPR025836">
    <property type="entry name" value="Zn_knuckle_CX2CX4HX4C"/>
</dbReference>
<feature type="domain" description="Zinc knuckle CX2CX4HX4C" evidence="1">
    <location>
        <begin position="28"/>
        <end position="75"/>
    </location>
</feature>
<keyword evidence="3" id="KW-1185">Reference proteome</keyword>
<dbReference type="PANTHER" id="PTHR31286:SF60">
    <property type="entry name" value="PROTEIN, PUTATIVE-RELATED"/>
    <property type="match status" value="1"/>
</dbReference>
<comment type="caution">
    <text evidence="2">The sequence shown here is derived from an EMBL/GenBank/DDBJ whole genome shotgun (WGS) entry which is preliminary data.</text>
</comment>
<proteinExistence type="predicted"/>
<evidence type="ECO:0000259" key="1">
    <source>
        <dbReference type="Pfam" id="PF14392"/>
    </source>
</evidence>
<evidence type="ECO:0000313" key="2">
    <source>
        <dbReference type="EMBL" id="KAK9939583.1"/>
    </source>
</evidence>
<reference evidence="2 3" key="1">
    <citation type="journal article" date="2023" name="G3 (Bethesda)">
        <title>A chromosome-length genome assembly and annotation of blackberry (Rubus argutus, cv. 'Hillquist').</title>
        <authorList>
            <person name="Bruna T."/>
            <person name="Aryal R."/>
            <person name="Dudchenko O."/>
            <person name="Sargent D.J."/>
            <person name="Mead D."/>
            <person name="Buti M."/>
            <person name="Cavallini A."/>
            <person name="Hytonen T."/>
            <person name="Andres J."/>
            <person name="Pham M."/>
            <person name="Weisz D."/>
            <person name="Mascagni F."/>
            <person name="Usai G."/>
            <person name="Natali L."/>
            <person name="Bassil N."/>
            <person name="Fernandez G.E."/>
            <person name="Lomsadze A."/>
            <person name="Armour M."/>
            <person name="Olukolu B."/>
            <person name="Poorten T."/>
            <person name="Britton C."/>
            <person name="Davik J."/>
            <person name="Ashrafi H."/>
            <person name="Aiden E.L."/>
            <person name="Borodovsky M."/>
            <person name="Worthington M."/>
        </authorList>
    </citation>
    <scope>NUCLEOTIDE SEQUENCE [LARGE SCALE GENOMIC DNA]</scope>
    <source>
        <strain evidence="2">PI 553951</strain>
    </source>
</reference>
<dbReference type="InterPro" id="IPR040256">
    <property type="entry name" value="At4g02000-like"/>
</dbReference>
<dbReference type="AlphaFoldDB" id="A0AAW1XUJ5"/>